<evidence type="ECO:0000313" key="3">
    <source>
        <dbReference type="Proteomes" id="UP001176521"/>
    </source>
</evidence>
<comment type="caution">
    <text evidence="2">The sequence shown here is derived from an EMBL/GenBank/DDBJ whole genome shotgun (WGS) entry which is preliminary data.</text>
</comment>
<evidence type="ECO:0000313" key="2">
    <source>
        <dbReference type="EMBL" id="KAK0518888.1"/>
    </source>
</evidence>
<feature type="compositionally biased region" description="Polar residues" evidence="1">
    <location>
        <begin position="280"/>
        <end position="304"/>
    </location>
</feature>
<accession>A0AAN6G3S1</accession>
<keyword evidence="3" id="KW-1185">Reference proteome</keyword>
<dbReference type="Proteomes" id="UP001176521">
    <property type="component" value="Unassembled WGS sequence"/>
</dbReference>
<feature type="region of interest" description="Disordered" evidence="1">
    <location>
        <begin position="18"/>
        <end position="78"/>
    </location>
</feature>
<evidence type="ECO:0000256" key="1">
    <source>
        <dbReference type="SAM" id="MobiDB-lite"/>
    </source>
</evidence>
<feature type="region of interest" description="Disordered" evidence="1">
    <location>
        <begin position="316"/>
        <end position="339"/>
    </location>
</feature>
<proteinExistence type="predicted"/>
<sequence>MRAQPSFKRVRDLLERLAAGEGDDEAAAGSSEEKVKTKKAKAAPLTDKEDADTEKGKEKEGSGAEREEPLPKQKERVLAAARSAPVANTTQVQDFQAWITALILTQGRDHFAASADFGVTPKDAQHLSSVYPVELHNDRNAHGVPLWVALAVNLLQANKSLWHLVLAHAQGDQGPLEVGDLIKTTLFDMRPTLDPACPNRKYRAVHNQIVPSNVWEHRALLEIDLSRHVLRFAETIINFAVHATATTNLNMRYVDIGISAGGDADKGKARIPVFIPKPIRQSSSTAGPSTQRHSWPATTATTSEGLRIIDEQDVPLYDPRAPTTIPRISREIPKKRKHE</sequence>
<feature type="region of interest" description="Disordered" evidence="1">
    <location>
        <begin position="279"/>
        <end position="304"/>
    </location>
</feature>
<reference evidence="2" key="1">
    <citation type="journal article" date="2023" name="PhytoFront">
        <title>Draft Genome Resources of Seven Strains of Tilletia horrida, Causal Agent of Kernel Smut of Rice.</title>
        <authorList>
            <person name="Khanal S."/>
            <person name="Antony Babu S."/>
            <person name="Zhou X.G."/>
        </authorList>
    </citation>
    <scope>NUCLEOTIDE SEQUENCE</scope>
    <source>
        <strain evidence="2">TX3</strain>
    </source>
</reference>
<protein>
    <submittedName>
        <fullName evidence="2">Uncharacterized protein</fullName>
    </submittedName>
</protein>
<dbReference type="AlphaFoldDB" id="A0AAN6G3S1"/>
<organism evidence="2 3">
    <name type="scientific">Tilletia horrida</name>
    <dbReference type="NCBI Taxonomy" id="155126"/>
    <lineage>
        <taxon>Eukaryota</taxon>
        <taxon>Fungi</taxon>
        <taxon>Dikarya</taxon>
        <taxon>Basidiomycota</taxon>
        <taxon>Ustilaginomycotina</taxon>
        <taxon>Exobasidiomycetes</taxon>
        <taxon>Tilletiales</taxon>
        <taxon>Tilletiaceae</taxon>
        <taxon>Tilletia</taxon>
    </lineage>
</organism>
<feature type="compositionally biased region" description="Basic and acidic residues" evidence="1">
    <location>
        <begin position="53"/>
        <end position="77"/>
    </location>
</feature>
<name>A0AAN6G3S1_9BASI</name>
<dbReference type="EMBL" id="JAPDMQ010001139">
    <property type="protein sequence ID" value="KAK0518888.1"/>
    <property type="molecule type" value="Genomic_DNA"/>
</dbReference>
<gene>
    <name evidence="2" type="ORF">OC842_007640</name>
</gene>